<feature type="transmembrane region" description="Helical" evidence="8">
    <location>
        <begin position="359"/>
        <end position="378"/>
    </location>
</feature>
<evidence type="ECO:0000313" key="9">
    <source>
        <dbReference type="Proteomes" id="UP001165740"/>
    </source>
</evidence>
<feature type="transmembrane region" description="Helical" evidence="8">
    <location>
        <begin position="280"/>
        <end position="300"/>
    </location>
</feature>
<dbReference type="GeneID" id="106076808"/>
<feature type="transmembrane region" description="Helical" evidence="8">
    <location>
        <begin position="403"/>
        <end position="424"/>
    </location>
</feature>
<gene>
    <name evidence="10" type="primary">LOC106076808</name>
</gene>
<keyword evidence="5 8" id="KW-1133">Transmembrane helix</keyword>
<feature type="transmembrane region" description="Helical" evidence="8">
    <location>
        <begin position="1207"/>
        <end position="1229"/>
    </location>
</feature>
<feature type="transmembrane region" description="Helical" evidence="8">
    <location>
        <begin position="325"/>
        <end position="347"/>
    </location>
</feature>
<dbReference type="PANTHER" id="PTHR22914">
    <property type="entry name" value="CHITIN SYNTHASE"/>
    <property type="match status" value="1"/>
</dbReference>
<dbReference type="RefSeq" id="XP_055864024.1">
    <property type="nucleotide sequence ID" value="XM_056008049.1"/>
</dbReference>
<evidence type="ECO:0000256" key="3">
    <source>
        <dbReference type="ARBA" id="ARBA00022676"/>
    </source>
</evidence>
<evidence type="ECO:0000256" key="4">
    <source>
        <dbReference type="ARBA" id="ARBA00022692"/>
    </source>
</evidence>
<feature type="compositionally biased region" description="Basic and acidic residues" evidence="7">
    <location>
        <begin position="1037"/>
        <end position="1059"/>
    </location>
</feature>
<feature type="compositionally biased region" description="Basic and acidic residues" evidence="7">
    <location>
        <begin position="1110"/>
        <end position="1129"/>
    </location>
</feature>
<name>A0A9W2YMR7_BIOGL</name>
<dbReference type="InterPro" id="IPR029044">
    <property type="entry name" value="Nucleotide-diphossugar_trans"/>
</dbReference>
<dbReference type="Proteomes" id="UP001165740">
    <property type="component" value="Chromosome 13"/>
</dbReference>
<dbReference type="OrthoDB" id="370884at2759"/>
<accession>A0A9W2YMR7</accession>
<keyword evidence="3" id="KW-0328">Glycosyltransferase</keyword>
<keyword evidence="4 8" id="KW-0812">Transmembrane</keyword>
<feature type="transmembrane region" description="Helical" evidence="8">
    <location>
        <begin position="938"/>
        <end position="959"/>
    </location>
</feature>
<feature type="transmembrane region" description="Helical" evidence="8">
    <location>
        <begin position="87"/>
        <end position="108"/>
    </location>
</feature>
<feature type="compositionally biased region" description="Basic and acidic residues" evidence="7">
    <location>
        <begin position="1072"/>
        <end position="1090"/>
    </location>
</feature>
<feature type="transmembrane region" description="Helical" evidence="8">
    <location>
        <begin position="818"/>
        <end position="842"/>
    </location>
</feature>
<evidence type="ECO:0000256" key="6">
    <source>
        <dbReference type="ARBA" id="ARBA00023136"/>
    </source>
</evidence>
<keyword evidence="9" id="KW-1185">Reference proteome</keyword>
<dbReference type="GO" id="GO:0006031">
    <property type="term" value="P:chitin biosynthetic process"/>
    <property type="evidence" value="ECO:0007669"/>
    <property type="project" value="TreeGrafter"/>
</dbReference>
<evidence type="ECO:0000256" key="7">
    <source>
        <dbReference type="SAM" id="MobiDB-lite"/>
    </source>
</evidence>
<evidence type="ECO:0000256" key="8">
    <source>
        <dbReference type="SAM" id="Phobius"/>
    </source>
</evidence>
<evidence type="ECO:0000256" key="1">
    <source>
        <dbReference type="ARBA" id="ARBA00004141"/>
    </source>
</evidence>
<proteinExistence type="predicted"/>
<dbReference type="SUPFAM" id="SSF53448">
    <property type="entry name" value="Nucleotide-diphospho-sugar transferases"/>
    <property type="match status" value="1"/>
</dbReference>
<dbReference type="EC" id="2.4.1.16" evidence="2"/>
<dbReference type="GO" id="GO:0016020">
    <property type="term" value="C:membrane"/>
    <property type="evidence" value="ECO:0007669"/>
    <property type="project" value="UniProtKB-SubCell"/>
</dbReference>
<sequence>MAQPNSAGSPGIELTIRKQWKVERNIVQELTAEPVLVSKGATVAKWILSMVLGLALTCSMVVTKTSFVSLSTHVHNITLNQDLYNAVYISHFLVLYLSITVLYSLQLLRQCWHVLKCKLETWPNVKTSAACVLSGSLEAAGITLLSLKVIPYLGPTRGTFVMVLSLVVPIVCETWTSLRLNYAISMKIAYVFGCLCMLAGLGFFIYLEYDVYADQSYSISHIVHMVICLIILNFTWLPWLLKYISNSGYNRTRTNGGNIQIPQQVLTANCGANTQWKSSIILQTTKIIALFIFFFIFYFLDTDYHLRFDADVHSSFLAAWDFNNFISVTTWMNFILFLIGALSNYVLVWGIGYMNLCRWSLVVPVLLSLPFCVVIFQVQELCSVQNDIDLFCSSKEFLENKDYIIVTTVLLTLGQALVLARLMIKQQSRYMLAEKRLFWIPVSFSGTVDASLFLNCRDTISELECPCHVNWPSKILICTTMYRENAQEMRNVLKSLALVNICQRNTNTQFESHIFFDGGVNGDRLTEYSLQLVSLLEECLDVKLQDSKTIKTPFGLHLQWELPKSHRDNKTMLFSLNLKDNSLVYQRKRWSQVMYISYCLDFCQEQNRDNVYILMTDGDVSFTPQAIESLLDQISRDTNLGAVCARIIPEGMGPVVWYQTFEYSTAHWSQKTAEHVLGSVLCASGCFSVFRLQALDDVLAKYSTPVESSHDFLIKDFGEDRWLSTLLIQSGWKVKYCSDAKISSSCPNCFGDLYRQRRRWLPSTLTNHMQMAEEWRYISKFNNKVSVALLFYQLLLFVYTIMAPSLIILIISDALKHFMGVLLVPVTIQVFFAFVFIVYCLVKPVRLQIWASVIYTCVYILVMGFVLFATVREFYNAWYVPSENEMFVSELQPNVSLQEITDRYRIPPGPVSLFCCYFSSILISFIVVILLHPSELKCLIFGIIYILCLPSASLLLPLYCFCNLKDSSWGLREELPKVVVKKSYWCTEKVIPFLKKMCFCCVKLVPLDSSAIEKAAETILTAQDIIDGIPDEDDEKDDKTDKKEKKSSDKSDKATDKSTKGKNKATTNSETSKTKGDQKKEDKESKHTDESSNEDETSPKERKHSKKMTGKGEEKKKEVGEDKSKDETQKISNADDSVDFVDATSTAVDEVHWVQDILNKSEILNLEDVDQNEFYFWTLLKANLFKPQDKEMLNKKRLEQLTALRNGWLVVVIVLNICALTISVVLDMYGYLIVSRDNKTGIVLLVLLLLPTMIEFFSMFIFRISTVCSKLATAEYTWSSGSNHTKWSFYMTAVDSTEDMTTGQSQVNDSDDATAALVQP</sequence>
<protein>
    <recommendedName>
        <fullName evidence="2">chitin synthase</fullName>
        <ecNumber evidence="2">2.4.1.16</ecNumber>
    </recommendedName>
</protein>
<feature type="transmembrane region" description="Helical" evidence="8">
    <location>
        <begin position="188"/>
        <end position="207"/>
    </location>
</feature>
<feature type="transmembrane region" description="Helical" evidence="8">
    <location>
        <begin position="849"/>
        <end position="871"/>
    </location>
</feature>
<comment type="subcellular location">
    <subcellularLocation>
        <location evidence="1">Membrane</location>
        <topology evidence="1">Multi-pass membrane protein</topology>
    </subcellularLocation>
</comment>
<dbReference type="Pfam" id="PF03142">
    <property type="entry name" value="Chitin_synth_2"/>
    <property type="match status" value="1"/>
</dbReference>
<dbReference type="InterPro" id="IPR004835">
    <property type="entry name" value="Chitin_synth"/>
</dbReference>
<feature type="transmembrane region" description="Helical" evidence="8">
    <location>
        <begin position="789"/>
        <end position="812"/>
    </location>
</feature>
<feature type="transmembrane region" description="Helical" evidence="8">
    <location>
        <begin position="46"/>
        <end position="67"/>
    </location>
</feature>
<evidence type="ECO:0000256" key="5">
    <source>
        <dbReference type="ARBA" id="ARBA00022989"/>
    </source>
</evidence>
<evidence type="ECO:0000256" key="2">
    <source>
        <dbReference type="ARBA" id="ARBA00012543"/>
    </source>
</evidence>
<feature type="region of interest" description="Disordered" evidence="7">
    <location>
        <begin position="1030"/>
        <end position="1131"/>
    </location>
</feature>
<feature type="transmembrane region" description="Helical" evidence="8">
    <location>
        <begin position="1241"/>
        <end position="1262"/>
    </location>
</feature>
<feature type="transmembrane region" description="Helical" evidence="8">
    <location>
        <begin position="911"/>
        <end position="931"/>
    </location>
</feature>
<dbReference type="GO" id="GO:0004100">
    <property type="term" value="F:chitin synthase activity"/>
    <property type="evidence" value="ECO:0007669"/>
    <property type="project" value="UniProtKB-EC"/>
</dbReference>
<dbReference type="GO" id="GO:0071944">
    <property type="term" value="C:cell periphery"/>
    <property type="evidence" value="ECO:0007669"/>
    <property type="project" value="TreeGrafter"/>
</dbReference>
<dbReference type="PANTHER" id="PTHR22914:SF41">
    <property type="entry name" value="CHITIN SYNTHASE 7"/>
    <property type="match status" value="1"/>
</dbReference>
<reference evidence="10" key="1">
    <citation type="submission" date="2025-08" db="UniProtKB">
        <authorList>
            <consortium name="RefSeq"/>
        </authorList>
    </citation>
    <scope>IDENTIFICATION</scope>
</reference>
<dbReference type="Gene3D" id="3.90.550.10">
    <property type="entry name" value="Spore Coat Polysaccharide Biosynthesis Protein SpsA, Chain A"/>
    <property type="match status" value="1"/>
</dbReference>
<organism evidence="9 10">
    <name type="scientific">Biomphalaria glabrata</name>
    <name type="common">Bloodfluke planorb</name>
    <name type="synonym">Freshwater snail</name>
    <dbReference type="NCBI Taxonomy" id="6526"/>
    <lineage>
        <taxon>Eukaryota</taxon>
        <taxon>Metazoa</taxon>
        <taxon>Spiralia</taxon>
        <taxon>Lophotrochozoa</taxon>
        <taxon>Mollusca</taxon>
        <taxon>Gastropoda</taxon>
        <taxon>Heterobranchia</taxon>
        <taxon>Euthyneura</taxon>
        <taxon>Panpulmonata</taxon>
        <taxon>Hygrophila</taxon>
        <taxon>Lymnaeoidea</taxon>
        <taxon>Planorbidae</taxon>
        <taxon>Biomphalaria</taxon>
    </lineage>
</organism>
<feature type="transmembrane region" description="Helical" evidence="8">
    <location>
        <begin position="219"/>
        <end position="241"/>
    </location>
</feature>
<keyword evidence="3" id="KW-0808">Transferase</keyword>
<evidence type="ECO:0000313" key="10">
    <source>
        <dbReference type="RefSeq" id="XP_055864024.1"/>
    </source>
</evidence>
<keyword evidence="6 8" id="KW-0472">Membrane</keyword>